<name>A0A0C1H8I2_9BACT</name>
<evidence type="ECO:0000313" key="3">
    <source>
        <dbReference type="Proteomes" id="UP000031465"/>
    </source>
</evidence>
<reference evidence="2 3" key="1">
    <citation type="journal article" date="2014" name="Mol. Biol. Evol.">
        <title>Massive expansion of Ubiquitination-related gene families within the Chlamydiae.</title>
        <authorList>
            <person name="Domman D."/>
            <person name="Collingro A."/>
            <person name="Lagkouvardos I."/>
            <person name="Gehre L."/>
            <person name="Weinmaier T."/>
            <person name="Rattei T."/>
            <person name="Subtil A."/>
            <person name="Horn M."/>
        </authorList>
    </citation>
    <scope>NUCLEOTIDE SEQUENCE [LARGE SCALE GENOMIC DNA]</scope>
    <source>
        <strain evidence="2 3">EI2</strain>
    </source>
</reference>
<keyword evidence="1" id="KW-0812">Transmembrane</keyword>
<accession>A0A0C1H8I2</accession>
<dbReference type="EMBL" id="JSAN01000108">
    <property type="protein sequence ID" value="KIC71183.1"/>
    <property type="molecule type" value="Genomic_DNA"/>
</dbReference>
<keyword evidence="1" id="KW-1133">Transmembrane helix</keyword>
<sequence length="53" mass="6316">MGKSTQRILGFFNLFHFLHALFPFVIFLMYSCYFKIAMELYCFNLKGIFYAGD</sequence>
<comment type="caution">
    <text evidence="2">The sequence shown here is derived from an EMBL/GenBank/DDBJ whole genome shotgun (WGS) entry which is preliminary data.</text>
</comment>
<gene>
    <name evidence="2" type="ORF">DB44_EJ00030</name>
</gene>
<proteinExistence type="predicted"/>
<dbReference type="AlphaFoldDB" id="A0A0C1H8I2"/>
<organism evidence="2 3">
    <name type="scientific">Candidatus Protochlamydia amoebophila</name>
    <dbReference type="NCBI Taxonomy" id="362787"/>
    <lineage>
        <taxon>Bacteria</taxon>
        <taxon>Pseudomonadati</taxon>
        <taxon>Chlamydiota</taxon>
        <taxon>Chlamydiia</taxon>
        <taxon>Parachlamydiales</taxon>
        <taxon>Parachlamydiaceae</taxon>
        <taxon>Candidatus Protochlamydia</taxon>
    </lineage>
</organism>
<protein>
    <submittedName>
        <fullName evidence="2">Uncharacterized protein</fullName>
    </submittedName>
</protein>
<dbReference type="PROSITE" id="PS51257">
    <property type="entry name" value="PROKAR_LIPOPROTEIN"/>
    <property type="match status" value="1"/>
</dbReference>
<evidence type="ECO:0000256" key="1">
    <source>
        <dbReference type="SAM" id="Phobius"/>
    </source>
</evidence>
<feature type="transmembrane region" description="Helical" evidence="1">
    <location>
        <begin position="12"/>
        <end position="36"/>
    </location>
</feature>
<keyword evidence="1" id="KW-0472">Membrane</keyword>
<evidence type="ECO:0000313" key="2">
    <source>
        <dbReference type="EMBL" id="KIC71183.1"/>
    </source>
</evidence>
<dbReference type="Proteomes" id="UP000031465">
    <property type="component" value="Unassembled WGS sequence"/>
</dbReference>
<dbReference type="PATRIC" id="fig|362787.3.peg.1636"/>